<proteinExistence type="predicted"/>
<evidence type="ECO:0000256" key="1">
    <source>
        <dbReference type="SAM" id="MobiDB-lite"/>
    </source>
</evidence>
<dbReference type="STRING" id="665079.A7EMU1"/>
<dbReference type="Proteomes" id="UP000001312">
    <property type="component" value="Unassembled WGS sequence"/>
</dbReference>
<protein>
    <submittedName>
        <fullName evidence="2">Uncharacterized protein</fullName>
    </submittedName>
</protein>
<dbReference type="GeneID" id="5488249"/>
<dbReference type="PANTHER" id="PTHR34414">
    <property type="entry name" value="HET DOMAIN-CONTAINING PROTEIN-RELATED"/>
    <property type="match status" value="1"/>
</dbReference>
<dbReference type="EMBL" id="CH476628">
    <property type="protein sequence ID" value="EDO04157.1"/>
    <property type="molecule type" value="Genomic_DNA"/>
</dbReference>
<dbReference type="AlphaFoldDB" id="A7EMU1"/>
<evidence type="ECO:0000313" key="3">
    <source>
        <dbReference type="Proteomes" id="UP000001312"/>
    </source>
</evidence>
<evidence type="ECO:0000313" key="2">
    <source>
        <dbReference type="EMBL" id="EDO04157.1"/>
    </source>
</evidence>
<name>A7EMU1_SCLS1</name>
<accession>A7EMU1</accession>
<gene>
    <name evidence="2" type="ORF">SS1G_06640</name>
</gene>
<sequence length="231" mass="26825">MTSFEPIYNTYMPTAPCSRRAITQKHSFPVEEQHIVPDRRLIDDTQRSNDENIIDNDYNIDLPISYSISQMNTKEDSSLENKIWEDRIASPRIYDDDSSSIETILDPYTLILEDNKSNSDEQENFSMDNSYSSSVDYSIELSHPLIICDQDQSDSNYSDPEELEHGSSSYFLQQHRDIAGCRKQRYLSETEIDKDSENDDNIQPAKQRRTRSLLIDNKQTSSRHNNAEDHP</sequence>
<dbReference type="InParanoid" id="A7EMU1"/>
<dbReference type="PANTHER" id="PTHR34414:SF1">
    <property type="entry name" value="SUBTILISIN-LIKE SERINE PROTEASE"/>
    <property type="match status" value="1"/>
</dbReference>
<feature type="region of interest" description="Disordered" evidence="1">
    <location>
        <begin position="189"/>
        <end position="231"/>
    </location>
</feature>
<reference evidence="3" key="1">
    <citation type="journal article" date="2011" name="PLoS Genet.">
        <title>Genomic analysis of the necrotrophic fungal pathogens Sclerotinia sclerotiorum and Botrytis cinerea.</title>
        <authorList>
            <person name="Amselem J."/>
            <person name="Cuomo C.A."/>
            <person name="van Kan J.A."/>
            <person name="Viaud M."/>
            <person name="Benito E.P."/>
            <person name="Couloux A."/>
            <person name="Coutinho P.M."/>
            <person name="de Vries R.P."/>
            <person name="Dyer P.S."/>
            <person name="Fillinger S."/>
            <person name="Fournier E."/>
            <person name="Gout L."/>
            <person name="Hahn M."/>
            <person name="Kohn L."/>
            <person name="Lapalu N."/>
            <person name="Plummer K.M."/>
            <person name="Pradier J.M."/>
            <person name="Quevillon E."/>
            <person name="Sharon A."/>
            <person name="Simon A."/>
            <person name="ten Have A."/>
            <person name="Tudzynski B."/>
            <person name="Tudzynski P."/>
            <person name="Wincker P."/>
            <person name="Andrew M."/>
            <person name="Anthouard V."/>
            <person name="Beever R.E."/>
            <person name="Beffa R."/>
            <person name="Benoit I."/>
            <person name="Bouzid O."/>
            <person name="Brault B."/>
            <person name="Chen Z."/>
            <person name="Choquer M."/>
            <person name="Collemare J."/>
            <person name="Cotton P."/>
            <person name="Danchin E.G."/>
            <person name="Da Silva C."/>
            <person name="Gautier A."/>
            <person name="Giraud C."/>
            <person name="Giraud T."/>
            <person name="Gonzalez C."/>
            <person name="Grossetete S."/>
            <person name="Guldener U."/>
            <person name="Henrissat B."/>
            <person name="Howlett B.J."/>
            <person name="Kodira C."/>
            <person name="Kretschmer M."/>
            <person name="Lappartient A."/>
            <person name="Leroch M."/>
            <person name="Levis C."/>
            <person name="Mauceli E."/>
            <person name="Neuveglise C."/>
            <person name="Oeser B."/>
            <person name="Pearson M."/>
            <person name="Poulain J."/>
            <person name="Poussereau N."/>
            <person name="Quesneville H."/>
            <person name="Rascle C."/>
            <person name="Schumacher J."/>
            <person name="Segurens B."/>
            <person name="Sexton A."/>
            <person name="Silva E."/>
            <person name="Sirven C."/>
            <person name="Soanes D.M."/>
            <person name="Talbot N.J."/>
            <person name="Templeton M."/>
            <person name="Yandava C."/>
            <person name="Yarden O."/>
            <person name="Zeng Q."/>
            <person name="Rollins J.A."/>
            <person name="Lebrun M.H."/>
            <person name="Dickman M."/>
        </authorList>
    </citation>
    <scope>NUCLEOTIDE SEQUENCE [LARGE SCALE GENOMIC DNA]</scope>
    <source>
        <strain evidence="3">ATCC 18683 / 1980 / Ss-1</strain>
    </source>
</reference>
<keyword evidence="3" id="KW-1185">Reference proteome</keyword>
<organism evidence="2 3">
    <name type="scientific">Sclerotinia sclerotiorum (strain ATCC 18683 / 1980 / Ss-1)</name>
    <name type="common">White mold</name>
    <name type="synonym">Whetzelinia sclerotiorum</name>
    <dbReference type="NCBI Taxonomy" id="665079"/>
    <lineage>
        <taxon>Eukaryota</taxon>
        <taxon>Fungi</taxon>
        <taxon>Dikarya</taxon>
        <taxon>Ascomycota</taxon>
        <taxon>Pezizomycotina</taxon>
        <taxon>Leotiomycetes</taxon>
        <taxon>Helotiales</taxon>
        <taxon>Sclerotiniaceae</taxon>
        <taxon>Sclerotinia</taxon>
    </lineage>
</organism>
<dbReference type="RefSeq" id="XP_001592399.1">
    <property type="nucleotide sequence ID" value="XM_001592349.1"/>
</dbReference>
<dbReference type="KEGG" id="ssl:SS1G_06640"/>